<sequence>MAEEKKYDYDSINELLTWAKETLNNKRYPSGEFQLDKCAKILDCGKYLDSMIAVISRNWENPTFYPTVDQLRLFREKIKEKGE</sequence>
<evidence type="ECO:0000259" key="1">
    <source>
        <dbReference type="Pfam" id="PF22292"/>
    </source>
</evidence>
<accession>A0A8S5NDP7</accession>
<reference evidence="2" key="1">
    <citation type="journal article" date="2021" name="Proc. Natl. Acad. Sci. U.S.A.">
        <title>A Catalog of Tens of Thousands of Viruses from Human Metagenomes Reveals Hidden Associations with Chronic Diseases.</title>
        <authorList>
            <person name="Tisza M.J."/>
            <person name="Buck C.B."/>
        </authorList>
    </citation>
    <scope>NUCLEOTIDE SEQUENCE</scope>
    <source>
        <strain evidence="2">CtlwB1</strain>
    </source>
</reference>
<evidence type="ECO:0000313" key="2">
    <source>
        <dbReference type="EMBL" id="DAD92394.1"/>
    </source>
</evidence>
<protein>
    <recommendedName>
        <fullName evidence="1">DUF6965 domain-containing protein</fullName>
    </recommendedName>
</protein>
<feature type="domain" description="DUF6965" evidence="1">
    <location>
        <begin position="11"/>
        <end position="79"/>
    </location>
</feature>
<name>A0A8S5NDP7_9CAUD</name>
<dbReference type="InterPro" id="IPR054238">
    <property type="entry name" value="DUF6965"/>
</dbReference>
<dbReference type="EMBL" id="BK015134">
    <property type="protein sequence ID" value="DAD92394.1"/>
    <property type="molecule type" value="Genomic_DNA"/>
</dbReference>
<dbReference type="Pfam" id="PF22292">
    <property type="entry name" value="DUF6965"/>
    <property type="match status" value="1"/>
</dbReference>
<proteinExistence type="predicted"/>
<organism evidence="2">
    <name type="scientific">Siphoviridae sp. ctlwB1</name>
    <dbReference type="NCBI Taxonomy" id="2826449"/>
    <lineage>
        <taxon>Viruses</taxon>
        <taxon>Duplodnaviria</taxon>
        <taxon>Heunggongvirae</taxon>
        <taxon>Uroviricota</taxon>
        <taxon>Caudoviricetes</taxon>
    </lineage>
</organism>